<sequence length="100" mass="10122">MTQSPDTPSPAPLVTRATLQSYLIALVGVIFVVGNAGGALEDGYLSSSTAGIVLGLLAIGAAVVTTLQPERIHRGEEPAPTHQYVLAAIATAATIAVLLT</sequence>
<evidence type="ECO:0000256" key="1">
    <source>
        <dbReference type="SAM" id="Phobius"/>
    </source>
</evidence>
<keyword evidence="1" id="KW-0472">Membrane</keyword>
<evidence type="ECO:0000313" key="2">
    <source>
        <dbReference type="EMBL" id="ELZ14315.1"/>
    </source>
</evidence>
<keyword evidence="1" id="KW-0812">Transmembrane</keyword>
<reference evidence="2 3" key="1">
    <citation type="journal article" date="2014" name="PLoS Genet.">
        <title>Phylogenetically driven sequencing of extremely halophilic archaea reveals strategies for static and dynamic osmo-response.</title>
        <authorList>
            <person name="Becker E.A."/>
            <person name="Seitzer P.M."/>
            <person name="Tritt A."/>
            <person name="Larsen D."/>
            <person name="Krusor M."/>
            <person name="Yao A.I."/>
            <person name="Wu D."/>
            <person name="Madern D."/>
            <person name="Eisen J.A."/>
            <person name="Darling A.E."/>
            <person name="Facciotti M.T."/>
        </authorList>
    </citation>
    <scope>NUCLEOTIDE SEQUENCE [LARGE SCALE GENOMIC DNA]</scope>
    <source>
        <strain evidence="2 3">JCM 14624</strain>
    </source>
</reference>
<accession>M0BTM6</accession>
<feature type="transmembrane region" description="Helical" evidence="1">
    <location>
        <begin position="81"/>
        <end position="99"/>
    </location>
</feature>
<keyword evidence="3" id="KW-1185">Reference proteome</keyword>
<gene>
    <name evidence="2" type="ORF">C479_00365</name>
</gene>
<dbReference type="RefSeq" id="WP_007696267.1">
    <property type="nucleotide sequence ID" value="NZ_AOIQ01000002.1"/>
</dbReference>
<protein>
    <submittedName>
        <fullName evidence="2">Uncharacterized protein</fullName>
    </submittedName>
</protein>
<dbReference type="EMBL" id="AOIQ01000002">
    <property type="protein sequence ID" value="ELZ14315.1"/>
    <property type="molecule type" value="Genomic_DNA"/>
</dbReference>
<dbReference type="Proteomes" id="UP000011560">
    <property type="component" value="Unassembled WGS sequence"/>
</dbReference>
<proteinExistence type="predicted"/>
<dbReference type="AlphaFoldDB" id="M0BTM6"/>
<dbReference type="OrthoDB" id="378562at2157"/>
<dbReference type="STRING" id="1227490.C479_00365"/>
<name>M0BTM6_9EURY</name>
<feature type="transmembrane region" description="Helical" evidence="1">
    <location>
        <begin position="20"/>
        <end position="40"/>
    </location>
</feature>
<feature type="transmembrane region" description="Helical" evidence="1">
    <location>
        <begin position="52"/>
        <end position="69"/>
    </location>
</feature>
<keyword evidence="1" id="KW-1133">Transmembrane helix</keyword>
<comment type="caution">
    <text evidence="2">The sequence shown here is derived from an EMBL/GenBank/DDBJ whole genome shotgun (WGS) entry which is preliminary data.</text>
</comment>
<organism evidence="2 3">
    <name type="scientific">Halovivax asiaticus JCM 14624</name>
    <dbReference type="NCBI Taxonomy" id="1227490"/>
    <lineage>
        <taxon>Archaea</taxon>
        <taxon>Methanobacteriati</taxon>
        <taxon>Methanobacteriota</taxon>
        <taxon>Stenosarchaea group</taxon>
        <taxon>Halobacteria</taxon>
        <taxon>Halobacteriales</taxon>
        <taxon>Natrialbaceae</taxon>
        <taxon>Halovivax</taxon>
    </lineage>
</organism>
<evidence type="ECO:0000313" key="3">
    <source>
        <dbReference type="Proteomes" id="UP000011560"/>
    </source>
</evidence>